<proteinExistence type="predicted"/>
<dbReference type="Gene3D" id="1.20.120.910">
    <property type="entry name" value="DksA, coiled-coil domain"/>
    <property type="match status" value="1"/>
</dbReference>
<organism evidence="6 7">
    <name type="scientific">Persephonella hydrogeniphila</name>
    <dbReference type="NCBI Taxonomy" id="198703"/>
    <lineage>
        <taxon>Bacteria</taxon>
        <taxon>Pseudomonadati</taxon>
        <taxon>Aquificota</taxon>
        <taxon>Aquificia</taxon>
        <taxon>Aquificales</taxon>
        <taxon>Hydrogenothermaceae</taxon>
        <taxon>Persephonella</taxon>
    </lineage>
</organism>
<accession>A0A285NRX3</accession>
<dbReference type="AlphaFoldDB" id="A0A285NRX3"/>
<evidence type="ECO:0000313" key="7">
    <source>
        <dbReference type="Proteomes" id="UP000219036"/>
    </source>
</evidence>
<dbReference type="EMBL" id="OBEI01000011">
    <property type="protein sequence ID" value="SNZ10596.1"/>
    <property type="molecule type" value="Genomic_DNA"/>
</dbReference>
<evidence type="ECO:0000259" key="5">
    <source>
        <dbReference type="Pfam" id="PF01258"/>
    </source>
</evidence>
<dbReference type="InterPro" id="IPR020460">
    <property type="entry name" value="Znf_C4-type_bac"/>
</dbReference>
<evidence type="ECO:0000256" key="4">
    <source>
        <dbReference type="PROSITE-ProRule" id="PRU00510"/>
    </source>
</evidence>
<dbReference type="PROSITE" id="PS01102">
    <property type="entry name" value="ZF_DKSA_1"/>
    <property type="match status" value="1"/>
</dbReference>
<dbReference type="OrthoDB" id="9811543at2"/>
<dbReference type="PANTHER" id="PTHR33823:SF4">
    <property type="entry name" value="GENERAL STRESS PROTEIN 16O"/>
    <property type="match status" value="1"/>
</dbReference>
<protein>
    <submittedName>
        <fullName evidence="6">Transcriptional regulator, TraR/DksA family</fullName>
    </submittedName>
</protein>
<feature type="domain" description="Zinc finger DksA/TraR C4-type" evidence="5">
    <location>
        <begin position="75"/>
        <end position="104"/>
    </location>
</feature>
<keyword evidence="1" id="KW-0479">Metal-binding</keyword>
<dbReference type="Pfam" id="PF01258">
    <property type="entry name" value="zf-dskA_traR"/>
    <property type="match status" value="1"/>
</dbReference>
<keyword evidence="3" id="KW-0862">Zinc</keyword>
<feature type="zinc finger region" description="dksA C4-type" evidence="4">
    <location>
        <begin position="80"/>
        <end position="104"/>
    </location>
</feature>
<dbReference type="RefSeq" id="WP_097001046.1">
    <property type="nucleotide sequence ID" value="NZ_OBEI01000011.1"/>
</dbReference>
<evidence type="ECO:0000256" key="1">
    <source>
        <dbReference type="ARBA" id="ARBA00022723"/>
    </source>
</evidence>
<evidence type="ECO:0000256" key="3">
    <source>
        <dbReference type="ARBA" id="ARBA00022833"/>
    </source>
</evidence>
<keyword evidence="7" id="KW-1185">Reference proteome</keyword>
<name>A0A285NRX3_9AQUI</name>
<dbReference type="InterPro" id="IPR037187">
    <property type="entry name" value="DnaK_N"/>
</dbReference>
<dbReference type="SUPFAM" id="SSF57716">
    <property type="entry name" value="Glucocorticoid receptor-like (DNA-binding domain)"/>
    <property type="match status" value="1"/>
</dbReference>
<dbReference type="GO" id="GO:0008270">
    <property type="term" value="F:zinc ion binding"/>
    <property type="evidence" value="ECO:0007669"/>
    <property type="project" value="UniProtKB-KW"/>
</dbReference>
<gene>
    <name evidence="6" type="ORF">SAMN06265182_1898</name>
</gene>
<dbReference type="PANTHER" id="PTHR33823">
    <property type="entry name" value="RNA POLYMERASE-BINDING TRANSCRIPTION FACTOR DKSA-RELATED"/>
    <property type="match status" value="1"/>
</dbReference>
<dbReference type="InterPro" id="IPR000962">
    <property type="entry name" value="Znf_DskA_TraR"/>
</dbReference>
<dbReference type="Proteomes" id="UP000219036">
    <property type="component" value="Unassembled WGS sequence"/>
</dbReference>
<dbReference type="InterPro" id="IPR020458">
    <property type="entry name" value="Znf_DskA_TraR_CS"/>
</dbReference>
<dbReference type="PRINTS" id="PR00618">
    <property type="entry name" value="DKSAZNFINGER"/>
</dbReference>
<dbReference type="SUPFAM" id="SSF109635">
    <property type="entry name" value="DnaK suppressor protein DksA, alpha-hairpin domain"/>
    <property type="match status" value="1"/>
</dbReference>
<dbReference type="PROSITE" id="PS51128">
    <property type="entry name" value="ZF_DKSA_2"/>
    <property type="match status" value="1"/>
</dbReference>
<keyword evidence="2" id="KW-0863">Zinc-finger</keyword>
<evidence type="ECO:0000256" key="2">
    <source>
        <dbReference type="ARBA" id="ARBA00022771"/>
    </source>
</evidence>
<sequence length="141" mass="15937">MDIEKIREDLLKKKAEILESLANNNSEDLNEKSGVEDAADVVTSEMSRETLYKLSQAERETLFYIDIALKKIENGTYGVCEECGAPIGEKRLEAIPWVRLCIDCSQNEEIQKSFSNKSDDMGFYHIIPGTIEDEDTGKIPE</sequence>
<evidence type="ECO:0000313" key="6">
    <source>
        <dbReference type="EMBL" id="SNZ10596.1"/>
    </source>
</evidence>
<reference evidence="7" key="1">
    <citation type="submission" date="2017-09" db="EMBL/GenBank/DDBJ databases">
        <authorList>
            <person name="Varghese N."/>
            <person name="Submissions S."/>
        </authorList>
    </citation>
    <scope>NUCLEOTIDE SEQUENCE [LARGE SCALE GENOMIC DNA]</scope>
    <source>
        <strain evidence="7">DSM 15103</strain>
    </source>
</reference>